<evidence type="ECO:0000313" key="1">
    <source>
        <dbReference type="EMBL" id="GAH09948.1"/>
    </source>
</evidence>
<proteinExistence type="predicted"/>
<name>X1EMU5_9ZZZZ</name>
<protein>
    <submittedName>
        <fullName evidence="1">Uncharacterized protein</fullName>
    </submittedName>
</protein>
<feature type="non-terminal residue" evidence="1">
    <location>
        <position position="37"/>
    </location>
</feature>
<gene>
    <name evidence="1" type="ORF">S01H4_54003</name>
</gene>
<dbReference type="EMBL" id="BART01031031">
    <property type="protein sequence ID" value="GAH09948.1"/>
    <property type="molecule type" value="Genomic_DNA"/>
</dbReference>
<sequence>MGMTYGGMKITERRRRAFLFPYNFNYLANNLVESVDC</sequence>
<organism evidence="1">
    <name type="scientific">marine sediment metagenome</name>
    <dbReference type="NCBI Taxonomy" id="412755"/>
    <lineage>
        <taxon>unclassified sequences</taxon>
        <taxon>metagenomes</taxon>
        <taxon>ecological metagenomes</taxon>
    </lineage>
</organism>
<reference evidence="1" key="1">
    <citation type="journal article" date="2014" name="Front. Microbiol.">
        <title>High frequency of phylogenetically diverse reductive dehalogenase-homologous genes in deep subseafloor sedimentary metagenomes.</title>
        <authorList>
            <person name="Kawai M."/>
            <person name="Futagami T."/>
            <person name="Toyoda A."/>
            <person name="Takaki Y."/>
            <person name="Nishi S."/>
            <person name="Hori S."/>
            <person name="Arai W."/>
            <person name="Tsubouchi T."/>
            <person name="Morono Y."/>
            <person name="Uchiyama I."/>
            <person name="Ito T."/>
            <person name="Fujiyama A."/>
            <person name="Inagaki F."/>
            <person name="Takami H."/>
        </authorList>
    </citation>
    <scope>NUCLEOTIDE SEQUENCE</scope>
    <source>
        <strain evidence="1">Expedition CK06-06</strain>
    </source>
</reference>
<comment type="caution">
    <text evidence="1">The sequence shown here is derived from an EMBL/GenBank/DDBJ whole genome shotgun (WGS) entry which is preliminary data.</text>
</comment>
<accession>X1EMU5</accession>
<dbReference type="AlphaFoldDB" id="X1EMU5"/>